<evidence type="ECO:0000259" key="1">
    <source>
        <dbReference type="Pfam" id="PF05685"/>
    </source>
</evidence>
<dbReference type="Pfam" id="PF05685">
    <property type="entry name" value="Uma2"/>
    <property type="match status" value="1"/>
</dbReference>
<protein>
    <submittedName>
        <fullName evidence="2">Uncharacterized protein conserved in cyanobacteria</fullName>
    </submittedName>
</protein>
<dbReference type="PANTHER" id="PTHR34107:SF7">
    <property type="entry name" value="SLR2092 PROTEIN"/>
    <property type="match status" value="1"/>
</dbReference>
<dbReference type="InParanoid" id="U5DJN9"/>
<dbReference type="InterPro" id="IPR008538">
    <property type="entry name" value="Uma2"/>
</dbReference>
<comment type="caution">
    <text evidence="2">The sequence shown here is derived from an EMBL/GenBank/DDBJ whole genome shotgun (WGS) entry which is preliminary data.</text>
</comment>
<dbReference type="AlphaFoldDB" id="U5DJN9"/>
<dbReference type="PATRIC" id="fig|582515.4.peg.4055"/>
<dbReference type="CDD" id="cd06260">
    <property type="entry name" value="DUF820-like"/>
    <property type="match status" value="1"/>
</dbReference>
<dbReference type="OrthoDB" id="455378at2"/>
<dbReference type="Proteomes" id="UP000016960">
    <property type="component" value="Unassembled WGS sequence"/>
</dbReference>
<feature type="domain" description="Putative restriction endonuclease" evidence="1">
    <location>
        <begin position="18"/>
        <end position="188"/>
    </location>
</feature>
<dbReference type="STRING" id="582515.KR51_00036050"/>
<dbReference type="RefSeq" id="WP_022609234.1">
    <property type="nucleotide sequence ID" value="NZ_ASSJ01000084.1"/>
</dbReference>
<dbReference type="Gene3D" id="3.90.1570.10">
    <property type="entry name" value="tt1808, chain A"/>
    <property type="match status" value="1"/>
</dbReference>
<sequence>MPQISIRLPAMPLTVTPEQFAAVAAENQDLRLERKATGELVVSPPTGWESSARNTQITRYLANWADGFGGLTLESSGGCRLPNGSLYAPDAAWVSEATLARARQMLPVPGEYFPLCPDFVVELRSKSDRLLPLQNKMQEYMENGALLGWLIDPQTGRVDVYRLDHEVEVLGEPEELSGEDVLPGFVLQRRRIW</sequence>
<accession>U5DJN9</accession>
<dbReference type="PANTHER" id="PTHR34107">
    <property type="entry name" value="SLL0198 PROTEIN-RELATED"/>
    <property type="match status" value="1"/>
</dbReference>
<dbReference type="SUPFAM" id="SSF52980">
    <property type="entry name" value="Restriction endonuclease-like"/>
    <property type="match status" value="1"/>
</dbReference>
<proteinExistence type="predicted"/>
<evidence type="ECO:0000313" key="2">
    <source>
        <dbReference type="EMBL" id="ERN39905.1"/>
    </source>
</evidence>
<dbReference type="eggNOG" id="COG4636">
    <property type="taxonomic scope" value="Bacteria"/>
</dbReference>
<dbReference type="InterPro" id="IPR012296">
    <property type="entry name" value="Nuclease_put_TT1808"/>
</dbReference>
<gene>
    <name evidence="2" type="ORF">KR51_00036050</name>
</gene>
<name>U5DJN9_9CHRO</name>
<organism evidence="2 3">
    <name type="scientific">Rubidibacter lacunae KORDI 51-2</name>
    <dbReference type="NCBI Taxonomy" id="582515"/>
    <lineage>
        <taxon>Bacteria</taxon>
        <taxon>Bacillati</taxon>
        <taxon>Cyanobacteriota</taxon>
        <taxon>Cyanophyceae</taxon>
        <taxon>Oscillatoriophycideae</taxon>
        <taxon>Chroococcales</taxon>
        <taxon>Aphanothecaceae</taxon>
        <taxon>Rubidibacter</taxon>
    </lineage>
</organism>
<dbReference type="EMBL" id="ASSJ01000084">
    <property type="protein sequence ID" value="ERN39905.1"/>
    <property type="molecule type" value="Genomic_DNA"/>
</dbReference>
<keyword evidence="3" id="KW-1185">Reference proteome</keyword>
<dbReference type="InterPro" id="IPR011335">
    <property type="entry name" value="Restrct_endonuc-II-like"/>
</dbReference>
<evidence type="ECO:0000313" key="3">
    <source>
        <dbReference type="Proteomes" id="UP000016960"/>
    </source>
</evidence>
<reference evidence="2 3" key="1">
    <citation type="submission" date="2013-05" db="EMBL/GenBank/DDBJ databases">
        <title>Draft genome sequence of Rubidibacter lacunae KORDI 51-2.</title>
        <authorList>
            <person name="Choi D.H."/>
            <person name="Noh J.H."/>
            <person name="Kwon K.-K."/>
            <person name="Lee J.-H."/>
            <person name="Ryu J.-Y."/>
        </authorList>
    </citation>
    <scope>NUCLEOTIDE SEQUENCE [LARGE SCALE GENOMIC DNA]</scope>
    <source>
        <strain evidence="2 3">KORDI 51-2</strain>
    </source>
</reference>